<accession>A0A2M7XPQ2</accession>
<dbReference type="Proteomes" id="UP000230518">
    <property type="component" value="Unassembled WGS sequence"/>
</dbReference>
<comment type="caution">
    <text evidence="1">The sequence shown here is derived from an EMBL/GenBank/DDBJ whole genome shotgun (WGS) entry which is preliminary data.</text>
</comment>
<name>A0A2M7XPQ2_9BACT</name>
<gene>
    <name evidence="1" type="ORF">CO168_00075</name>
</gene>
<reference evidence="2" key="1">
    <citation type="submission" date="2017-09" db="EMBL/GenBank/DDBJ databases">
        <title>Depth-based differentiation of microbial function through sediment-hosted aquifers and enrichment of novel symbionts in the deep terrestrial subsurface.</title>
        <authorList>
            <person name="Probst A.J."/>
            <person name="Ladd B."/>
            <person name="Jarett J.K."/>
            <person name="Geller-Mcgrath D.E."/>
            <person name="Sieber C.M.K."/>
            <person name="Emerson J.B."/>
            <person name="Anantharaman K."/>
            <person name="Thomas B.C."/>
            <person name="Malmstrom R."/>
            <person name="Stieglmeier M."/>
            <person name="Klingl A."/>
            <person name="Woyke T."/>
            <person name="Ryan C.M."/>
            <person name="Banfield J.F."/>
        </authorList>
    </citation>
    <scope>NUCLEOTIDE SEQUENCE [LARGE SCALE GENOMIC DNA]</scope>
</reference>
<dbReference type="EMBL" id="PFWO01000002">
    <property type="protein sequence ID" value="PJA51382.1"/>
    <property type="molecule type" value="Genomic_DNA"/>
</dbReference>
<organism evidence="1 2">
    <name type="scientific">Candidatus Shapirobacteria bacterium CG_4_9_14_3_um_filter_36_12</name>
    <dbReference type="NCBI Taxonomy" id="1974877"/>
    <lineage>
        <taxon>Bacteria</taxon>
        <taxon>Candidatus Shapironibacteriota</taxon>
    </lineage>
</organism>
<dbReference type="AlphaFoldDB" id="A0A2M7XPQ2"/>
<protein>
    <submittedName>
        <fullName evidence="1">Uncharacterized protein</fullName>
    </submittedName>
</protein>
<sequence>MINNTVLQIPINNSFLDVVKAKALNLGFSSLQDYTRFHYTQLINSVITFSMEPEPIKLSIKNAKKYDKMTADILSGKVKTRTAHSVNELMMQLNS</sequence>
<evidence type="ECO:0000313" key="2">
    <source>
        <dbReference type="Proteomes" id="UP000230518"/>
    </source>
</evidence>
<proteinExistence type="predicted"/>
<evidence type="ECO:0000313" key="1">
    <source>
        <dbReference type="EMBL" id="PJA51382.1"/>
    </source>
</evidence>